<keyword evidence="3" id="KW-1185">Reference proteome</keyword>
<accession>A0A1V9YU61</accession>
<dbReference type="Proteomes" id="UP000243579">
    <property type="component" value="Unassembled WGS sequence"/>
</dbReference>
<evidence type="ECO:0000313" key="2">
    <source>
        <dbReference type="EMBL" id="OQR89120.1"/>
    </source>
</evidence>
<dbReference type="OrthoDB" id="73259at2759"/>
<sequence length="492" mass="53251">MENQLQTHTVPGFALSVVYDNQTVIAQGFGTKQYGNASNVVTADTQFQIGSYSKTFIALSIAKLVDEKRLSWTDTVKSRLPWFSFVDKYAEKFTTLADLLAMNSVFGDHEGDLVWSADVYPTERDAVKALGSFNTTRRLRPGYAYSNMNYEILGQVLEYQTNTSWASYVNATFWHPLGMTKTFGRTLDSTTPQDLTFGHRTCNGKVAGPYDLRTSPAVALGQRNGYLSAGSIISTVADLAKFSRFLLNKGAGIYSSPDIVSTLITGQVINTNDASHAEATGYTYNADGGVLAAGYGFDVVGDVMYGHHYFDKGGDTAASATRNGFVPNEQLGVVLIANAQSMGGSFVDLLLPDRMRSYIVGLFLDMPVTTLKQSYDKAVAAASAMDPLGACDAHTFEGVPMEQLGSPVPSATQALLVGTYANEASPAFYTNMTLLTKNGNLYLQYGPHENIVYAKANSSTTFLLLSEGEFDIADVGTAPTMIDYFGVQFTKI</sequence>
<feature type="domain" description="Beta-lactamase-related" evidence="1">
    <location>
        <begin position="3"/>
        <end position="342"/>
    </location>
</feature>
<comment type="caution">
    <text evidence="2">The sequence shown here is derived from an EMBL/GenBank/DDBJ whole genome shotgun (WGS) entry which is preliminary data.</text>
</comment>
<dbReference type="PANTHER" id="PTHR46825">
    <property type="entry name" value="D-ALANYL-D-ALANINE-CARBOXYPEPTIDASE/ENDOPEPTIDASE AMPH"/>
    <property type="match status" value="1"/>
</dbReference>
<dbReference type="Gene3D" id="3.40.710.10">
    <property type="entry name" value="DD-peptidase/beta-lactamase superfamily"/>
    <property type="match status" value="1"/>
</dbReference>
<gene>
    <name evidence="2" type="ORF">ACHHYP_06465</name>
</gene>
<evidence type="ECO:0000313" key="3">
    <source>
        <dbReference type="Proteomes" id="UP000243579"/>
    </source>
</evidence>
<dbReference type="InterPro" id="IPR050491">
    <property type="entry name" value="AmpC-like"/>
</dbReference>
<evidence type="ECO:0000259" key="1">
    <source>
        <dbReference type="Pfam" id="PF00144"/>
    </source>
</evidence>
<dbReference type="PANTHER" id="PTHR46825:SF9">
    <property type="entry name" value="BETA-LACTAMASE-RELATED DOMAIN-CONTAINING PROTEIN"/>
    <property type="match status" value="1"/>
</dbReference>
<dbReference type="EMBL" id="JNBR01000928">
    <property type="protein sequence ID" value="OQR89120.1"/>
    <property type="molecule type" value="Genomic_DNA"/>
</dbReference>
<proteinExistence type="predicted"/>
<protein>
    <submittedName>
        <fullName evidence="2">Beta-lactamase</fullName>
    </submittedName>
</protein>
<name>A0A1V9YU61_ACHHY</name>
<dbReference type="SUPFAM" id="SSF56601">
    <property type="entry name" value="beta-lactamase/transpeptidase-like"/>
    <property type="match status" value="1"/>
</dbReference>
<dbReference type="InterPro" id="IPR012338">
    <property type="entry name" value="Beta-lactam/transpept-like"/>
</dbReference>
<reference evidence="2 3" key="1">
    <citation type="journal article" date="2014" name="Genome Biol. Evol.">
        <title>The secreted proteins of Achlya hypogyna and Thraustotheca clavata identify the ancestral oomycete secretome and reveal gene acquisitions by horizontal gene transfer.</title>
        <authorList>
            <person name="Misner I."/>
            <person name="Blouin N."/>
            <person name="Leonard G."/>
            <person name="Richards T.A."/>
            <person name="Lane C.E."/>
        </authorList>
    </citation>
    <scope>NUCLEOTIDE SEQUENCE [LARGE SCALE GENOMIC DNA]</scope>
    <source>
        <strain evidence="2 3">ATCC 48635</strain>
    </source>
</reference>
<organism evidence="2 3">
    <name type="scientific">Achlya hypogyna</name>
    <name type="common">Oomycete</name>
    <name type="synonym">Protoachlya hypogyna</name>
    <dbReference type="NCBI Taxonomy" id="1202772"/>
    <lineage>
        <taxon>Eukaryota</taxon>
        <taxon>Sar</taxon>
        <taxon>Stramenopiles</taxon>
        <taxon>Oomycota</taxon>
        <taxon>Saprolegniomycetes</taxon>
        <taxon>Saprolegniales</taxon>
        <taxon>Achlyaceae</taxon>
        <taxon>Achlya</taxon>
    </lineage>
</organism>
<dbReference type="Pfam" id="PF00144">
    <property type="entry name" value="Beta-lactamase"/>
    <property type="match status" value="1"/>
</dbReference>
<dbReference type="AlphaFoldDB" id="A0A1V9YU61"/>
<dbReference type="STRING" id="1202772.A0A1V9YU61"/>
<dbReference type="InterPro" id="IPR001466">
    <property type="entry name" value="Beta-lactam-related"/>
</dbReference>
<feature type="non-terminal residue" evidence="2">
    <location>
        <position position="492"/>
    </location>
</feature>